<dbReference type="EMBL" id="QNUL01000005">
    <property type="protein sequence ID" value="REA62386.1"/>
    <property type="molecule type" value="Genomic_DNA"/>
</dbReference>
<name>A0A3D8YD47_9BACT</name>
<feature type="transmembrane region" description="Helical" evidence="1">
    <location>
        <begin position="188"/>
        <end position="213"/>
    </location>
</feature>
<evidence type="ECO:0000313" key="3">
    <source>
        <dbReference type="EMBL" id="REA62386.1"/>
    </source>
</evidence>
<proteinExistence type="predicted"/>
<organism evidence="3 4">
    <name type="scientific">Dyadobacter luteus</name>
    <dbReference type="NCBI Taxonomy" id="2259619"/>
    <lineage>
        <taxon>Bacteria</taxon>
        <taxon>Pseudomonadati</taxon>
        <taxon>Bacteroidota</taxon>
        <taxon>Cytophagia</taxon>
        <taxon>Cytophagales</taxon>
        <taxon>Spirosomataceae</taxon>
        <taxon>Dyadobacter</taxon>
    </lineage>
</organism>
<sequence length="292" mass="31890">MATKEPIVLLQQRDFGQKINASFDFAIRNLGPLVKAIMLIAGPPALLSGIAQGMFQSRLLTSGVGKNSIDSLYQYLTVDYFFVMLFSMIAYTLSYAVVCAYMVLYEERGSGIQITPSDVWQKILQTLSATVVSTLLAMVAILIGFVFFFIPGVYLAVCFQLYLMVVIREKLSATESLARSRNLVTGKWWSTFGLMIIMSIIAGIISIVFQFPMLLATIFTTLGLGDGIASSPVILVVASTISIVGSNLINGLIWIAAGFQYYNLVERHDGSGLRAEIDSLGSGDVIRPAEEF</sequence>
<evidence type="ECO:0000313" key="4">
    <source>
        <dbReference type="Proteomes" id="UP000256373"/>
    </source>
</evidence>
<feature type="domain" description="DUF7847" evidence="2">
    <location>
        <begin position="34"/>
        <end position="251"/>
    </location>
</feature>
<dbReference type="InterPro" id="IPR057169">
    <property type="entry name" value="DUF7847"/>
</dbReference>
<reference evidence="3 4" key="1">
    <citation type="submission" date="2018-07" db="EMBL/GenBank/DDBJ databases">
        <title>Dyadobacter roseus sp. nov., isolated from rose rhizosphere soil.</title>
        <authorList>
            <person name="Chen L."/>
        </authorList>
    </citation>
    <scope>NUCLEOTIDE SEQUENCE [LARGE SCALE GENOMIC DNA]</scope>
    <source>
        <strain evidence="3 4">RS19</strain>
    </source>
</reference>
<dbReference type="OrthoDB" id="1049480at2"/>
<accession>A0A3D8YD47</accession>
<evidence type="ECO:0000256" key="1">
    <source>
        <dbReference type="SAM" id="Phobius"/>
    </source>
</evidence>
<protein>
    <recommendedName>
        <fullName evidence="2">DUF7847 domain-containing protein</fullName>
    </recommendedName>
</protein>
<keyword evidence="1" id="KW-0812">Transmembrane</keyword>
<keyword evidence="4" id="KW-1185">Reference proteome</keyword>
<feature type="transmembrane region" description="Helical" evidence="1">
    <location>
        <begin position="124"/>
        <end position="143"/>
    </location>
</feature>
<feature type="transmembrane region" description="Helical" evidence="1">
    <location>
        <begin position="233"/>
        <end position="257"/>
    </location>
</feature>
<keyword evidence="1" id="KW-0472">Membrane</keyword>
<gene>
    <name evidence="3" type="ORF">DSL64_08985</name>
</gene>
<comment type="caution">
    <text evidence="3">The sequence shown here is derived from an EMBL/GenBank/DDBJ whole genome shotgun (WGS) entry which is preliminary data.</text>
</comment>
<dbReference type="RefSeq" id="WP_115830408.1">
    <property type="nucleotide sequence ID" value="NZ_QNUL01000005.1"/>
</dbReference>
<feature type="transmembrane region" description="Helical" evidence="1">
    <location>
        <begin position="149"/>
        <end position="167"/>
    </location>
</feature>
<feature type="transmembrane region" description="Helical" evidence="1">
    <location>
        <begin position="80"/>
        <end position="104"/>
    </location>
</feature>
<evidence type="ECO:0000259" key="2">
    <source>
        <dbReference type="Pfam" id="PF25231"/>
    </source>
</evidence>
<dbReference type="Pfam" id="PF25231">
    <property type="entry name" value="DUF7847"/>
    <property type="match status" value="1"/>
</dbReference>
<keyword evidence="1" id="KW-1133">Transmembrane helix</keyword>
<feature type="transmembrane region" description="Helical" evidence="1">
    <location>
        <begin position="36"/>
        <end position="55"/>
    </location>
</feature>
<dbReference type="Proteomes" id="UP000256373">
    <property type="component" value="Unassembled WGS sequence"/>
</dbReference>
<dbReference type="AlphaFoldDB" id="A0A3D8YD47"/>